<evidence type="ECO:0000313" key="1">
    <source>
        <dbReference type="EMBL" id="JAH14804.1"/>
    </source>
</evidence>
<protein>
    <submittedName>
        <fullName evidence="1">Uncharacterized protein</fullName>
    </submittedName>
</protein>
<accession>A0A0E9QDF7</accession>
<name>A0A0E9QDF7_ANGAN</name>
<dbReference type="AlphaFoldDB" id="A0A0E9QDF7"/>
<reference evidence="1" key="1">
    <citation type="submission" date="2014-11" db="EMBL/GenBank/DDBJ databases">
        <authorList>
            <person name="Amaro Gonzalez C."/>
        </authorList>
    </citation>
    <scope>NUCLEOTIDE SEQUENCE</scope>
</reference>
<proteinExistence type="predicted"/>
<reference evidence="1" key="2">
    <citation type="journal article" date="2015" name="Fish Shellfish Immunol.">
        <title>Early steps in the European eel (Anguilla anguilla)-Vibrio vulnificus interaction in the gills: Role of the RtxA13 toxin.</title>
        <authorList>
            <person name="Callol A."/>
            <person name="Pajuelo D."/>
            <person name="Ebbesson L."/>
            <person name="Teles M."/>
            <person name="MacKenzie S."/>
            <person name="Amaro C."/>
        </authorList>
    </citation>
    <scope>NUCLEOTIDE SEQUENCE</scope>
</reference>
<organism evidence="1">
    <name type="scientific">Anguilla anguilla</name>
    <name type="common">European freshwater eel</name>
    <name type="synonym">Muraena anguilla</name>
    <dbReference type="NCBI Taxonomy" id="7936"/>
    <lineage>
        <taxon>Eukaryota</taxon>
        <taxon>Metazoa</taxon>
        <taxon>Chordata</taxon>
        <taxon>Craniata</taxon>
        <taxon>Vertebrata</taxon>
        <taxon>Euteleostomi</taxon>
        <taxon>Actinopterygii</taxon>
        <taxon>Neopterygii</taxon>
        <taxon>Teleostei</taxon>
        <taxon>Anguilliformes</taxon>
        <taxon>Anguillidae</taxon>
        <taxon>Anguilla</taxon>
    </lineage>
</organism>
<sequence>MLRIHCFSLDLYIAPLLNISSIFNNYSAKVSSLFNQVPFSN</sequence>
<dbReference type="EMBL" id="GBXM01093773">
    <property type="protein sequence ID" value="JAH14804.1"/>
    <property type="molecule type" value="Transcribed_RNA"/>
</dbReference>